<dbReference type="CDD" id="cd02809">
    <property type="entry name" value="alpha_hydroxyacid_oxid_FMN"/>
    <property type="match status" value="1"/>
</dbReference>
<name>A0A2L2YAC9_PARTP</name>
<feature type="active site" description="Proton acceptor" evidence="9">
    <location>
        <position position="256"/>
    </location>
</feature>
<evidence type="ECO:0000256" key="6">
    <source>
        <dbReference type="ARBA" id="ARBA00024042"/>
    </source>
</evidence>
<comment type="catalytic activity">
    <reaction evidence="7">
        <text>a (2S)-2-hydroxycarboxylate + O2 = a 2-oxocarboxylate + H2O2</text>
        <dbReference type="Rhea" id="RHEA:16789"/>
        <dbReference type="ChEBI" id="CHEBI:15379"/>
        <dbReference type="ChEBI" id="CHEBI:16240"/>
        <dbReference type="ChEBI" id="CHEBI:35179"/>
        <dbReference type="ChEBI" id="CHEBI:58123"/>
        <dbReference type="EC" id="1.1.3.15"/>
    </reaction>
    <physiologicalReaction direction="left-to-right" evidence="7">
        <dbReference type="Rhea" id="RHEA:16790"/>
    </physiologicalReaction>
</comment>
<dbReference type="PANTHER" id="PTHR10578">
    <property type="entry name" value="S -2-HYDROXY-ACID OXIDASE-RELATED"/>
    <property type="match status" value="1"/>
</dbReference>
<dbReference type="SUPFAM" id="SSF51395">
    <property type="entry name" value="FMN-linked oxidoreductases"/>
    <property type="match status" value="1"/>
</dbReference>
<reference evidence="12" key="1">
    <citation type="journal article" date="2016" name="Mol. Ecol. Resour.">
        <title>Evaluation of the impact of RNA preservation methods of spiders for de novo transcriptome assembly.</title>
        <authorList>
            <person name="Kono N."/>
            <person name="Nakamura H."/>
            <person name="Ito Y."/>
            <person name="Tomita M."/>
            <person name="Arakawa K."/>
        </authorList>
    </citation>
    <scope>NUCLEOTIDE SEQUENCE</scope>
    <source>
        <tissue evidence="12">Whole body</tissue>
    </source>
</reference>
<accession>A0A2L2YAC9</accession>
<feature type="binding site" evidence="10">
    <location>
        <begin position="288"/>
        <end position="292"/>
    </location>
    <ligand>
        <name>FMN</name>
        <dbReference type="ChEBI" id="CHEBI:58210"/>
    </ligand>
</feature>
<keyword evidence="3 10" id="KW-0285">Flavoprotein</keyword>
<dbReference type="InterPro" id="IPR000262">
    <property type="entry name" value="FMN-dep_DH"/>
</dbReference>
<evidence type="ECO:0000256" key="3">
    <source>
        <dbReference type="ARBA" id="ARBA00022630"/>
    </source>
</evidence>
<feature type="binding site" evidence="10">
    <location>
        <position position="232"/>
    </location>
    <ligand>
        <name>FMN</name>
        <dbReference type="ChEBI" id="CHEBI:58210"/>
    </ligand>
</feature>
<dbReference type="InterPro" id="IPR037396">
    <property type="entry name" value="FMN_HAD"/>
</dbReference>
<evidence type="ECO:0000256" key="10">
    <source>
        <dbReference type="PIRSR" id="PIRSR000138-2"/>
    </source>
</evidence>
<feature type="domain" description="FMN hydroxy acid dehydrogenase" evidence="11">
    <location>
        <begin position="1"/>
        <end position="362"/>
    </location>
</feature>
<evidence type="ECO:0000256" key="4">
    <source>
        <dbReference type="ARBA" id="ARBA00022643"/>
    </source>
</evidence>
<evidence type="ECO:0000256" key="8">
    <source>
        <dbReference type="ARBA" id="ARBA00029327"/>
    </source>
</evidence>
<keyword evidence="5" id="KW-0560">Oxidoreductase</keyword>
<proteinExistence type="evidence at transcript level"/>
<evidence type="ECO:0000259" key="11">
    <source>
        <dbReference type="PROSITE" id="PS51349"/>
    </source>
</evidence>
<evidence type="ECO:0000313" key="12">
    <source>
        <dbReference type="EMBL" id="LAA04310.1"/>
    </source>
</evidence>
<dbReference type="Pfam" id="PF01070">
    <property type="entry name" value="FMN_dh"/>
    <property type="match status" value="1"/>
</dbReference>
<dbReference type="GO" id="GO:0005777">
    <property type="term" value="C:peroxisome"/>
    <property type="evidence" value="ECO:0007669"/>
    <property type="project" value="UniProtKB-ARBA"/>
</dbReference>
<comment type="similarity">
    <text evidence="6">Belongs to the FMN-dependent alpha-hydroxy acid dehydrogenase family.</text>
</comment>
<dbReference type="Gene3D" id="3.20.20.70">
    <property type="entry name" value="Aldolase class I"/>
    <property type="match status" value="1"/>
</dbReference>
<feature type="binding site" evidence="10">
    <location>
        <begin position="75"/>
        <end position="77"/>
    </location>
    <ligand>
        <name>FMN</name>
        <dbReference type="ChEBI" id="CHEBI:58210"/>
    </ligand>
</feature>
<dbReference type="EC" id="1.1.3.15" evidence="2"/>
<dbReference type="PANTHER" id="PTHR10578:SF107">
    <property type="entry name" value="2-HYDROXYACID OXIDASE 1"/>
    <property type="match status" value="1"/>
</dbReference>
<evidence type="ECO:0000256" key="2">
    <source>
        <dbReference type="ARBA" id="ARBA00013087"/>
    </source>
</evidence>
<protein>
    <recommendedName>
        <fullName evidence="2">(S)-2-hydroxy-acid oxidase</fullName>
        <ecNumber evidence="2">1.1.3.15</ecNumber>
    </recommendedName>
</protein>
<sequence>MLCIKDYEEYSRKHLDYKTWEFFSQGAEREVTLRENVSAFERYAFVPRMLQNIPNRDLSTTILGHKIPLPIGLSPTAYQRLAHPDGEIAASKAAEEMGAVYTLSTVATTSLEDVASSIPNRSSPLFMQLYMSRIRAVNEYIIKNAESNGYKAIVLTIDIPVTGLQLRMWRTGGVDFPPHLSVPNVANALKKISNGEEIANHVNLGHSVFDHEMTWDDVTWIKSITNLPIVLKGILTAEDAKKAVEYGAAAVWVSNHGGRQLDGVDGTLDALPEIADALSGTDCEIYIDGGVRWGSDILKALALGARVVFFGRPIVWGLAHSGQEGVKSVIETLRSELDRAMHLVGCHSVKEVGPHLIKRRHAYEK</sequence>
<feature type="binding site" evidence="10">
    <location>
        <position position="256"/>
    </location>
    <ligand>
        <name>glyoxylate</name>
        <dbReference type="ChEBI" id="CHEBI:36655"/>
    </ligand>
</feature>
<evidence type="ECO:0000256" key="7">
    <source>
        <dbReference type="ARBA" id="ARBA00029325"/>
    </source>
</evidence>
<comment type="cofactor">
    <cofactor evidence="1">
        <name>FMN</name>
        <dbReference type="ChEBI" id="CHEBI:58210"/>
    </cofactor>
</comment>
<feature type="binding site" evidence="10">
    <location>
        <position position="156"/>
    </location>
    <ligand>
        <name>FMN</name>
        <dbReference type="ChEBI" id="CHEBI:58210"/>
    </ligand>
</feature>
<evidence type="ECO:0000256" key="5">
    <source>
        <dbReference type="ARBA" id="ARBA00023002"/>
    </source>
</evidence>
<evidence type="ECO:0000256" key="1">
    <source>
        <dbReference type="ARBA" id="ARBA00001917"/>
    </source>
</evidence>
<dbReference type="PROSITE" id="PS00557">
    <property type="entry name" value="FMN_HYDROXY_ACID_DH_1"/>
    <property type="match status" value="1"/>
</dbReference>
<dbReference type="EMBL" id="IAAA01016279">
    <property type="protein sequence ID" value="LAA04310.1"/>
    <property type="molecule type" value="mRNA"/>
</dbReference>
<organism evidence="12">
    <name type="scientific">Parasteatoda tepidariorum</name>
    <name type="common">Common house spider</name>
    <name type="synonym">Achaearanea tepidariorum</name>
    <dbReference type="NCBI Taxonomy" id="114398"/>
    <lineage>
        <taxon>Eukaryota</taxon>
        <taxon>Metazoa</taxon>
        <taxon>Ecdysozoa</taxon>
        <taxon>Arthropoda</taxon>
        <taxon>Chelicerata</taxon>
        <taxon>Arachnida</taxon>
        <taxon>Araneae</taxon>
        <taxon>Araneomorphae</taxon>
        <taxon>Entelegynae</taxon>
        <taxon>Araneoidea</taxon>
        <taxon>Theridiidae</taxon>
        <taxon>Parasteatoda</taxon>
    </lineage>
</organism>
<feature type="binding site" evidence="10">
    <location>
        <position position="104"/>
    </location>
    <ligand>
        <name>FMN</name>
        <dbReference type="ChEBI" id="CHEBI:58210"/>
    </ligand>
</feature>
<dbReference type="GO" id="GO:0010181">
    <property type="term" value="F:FMN binding"/>
    <property type="evidence" value="ECO:0007669"/>
    <property type="project" value="InterPro"/>
</dbReference>
<evidence type="ECO:0000256" key="9">
    <source>
        <dbReference type="PIRSR" id="PIRSR000138-1"/>
    </source>
</evidence>
<comment type="catalytic activity">
    <reaction evidence="8">
        <text>2-hydroxyoctanoate + O2 = 2-oxooctanoate + H2O2</text>
        <dbReference type="Rhea" id="RHEA:67940"/>
        <dbReference type="ChEBI" id="CHEBI:15379"/>
        <dbReference type="ChEBI" id="CHEBI:16240"/>
        <dbReference type="ChEBI" id="CHEBI:133514"/>
        <dbReference type="ChEBI" id="CHEBI:176689"/>
    </reaction>
    <physiologicalReaction direction="left-to-right" evidence="8">
        <dbReference type="Rhea" id="RHEA:67941"/>
    </physiologicalReaction>
</comment>
<dbReference type="GO" id="GO:0003973">
    <property type="term" value="F:(S)-2-hydroxy-acid oxidase activity"/>
    <property type="evidence" value="ECO:0007669"/>
    <property type="project" value="UniProtKB-EC"/>
</dbReference>
<dbReference type="PIRSF" id="PIRSF000138">
    <property type="entry name" value="Al-hdrx_acd_dh"/>
    <property type="match status" value="1"/>
</dbReference>
<dbReference type="InterPro" id="IPR013785">
    <property type="entry name" value="Aldolase_TIM"/>
</dbReference>
<feature type="binding site" evidence="10">
    <location>
        <position position="128"/>
    </location>
    <ligand>
        <name>FMN</name>
        <dbReference type="ChEBI" id="CHEBI:58210"/>
    </ligand>
</feature>
<feature type="binding site" evidence="10">
    <location>
        <position position="130"/>
    </location>
    <ligand>
        <name>FMN</name>
        <dbReference type="ChEBI" id="CHEBI:58210"/>
    </ligand>
</feature>
<dbReference type="AlphaFoldDB" id="A0A2L2YAC9"/>
<feature type="binding site" evidence="10">
    <location>
        <position position="259"/>
    </location>
    <ligand>
        <name>glyoxylate</name>
        <dbReference type="ChEBI" id="CHEBI:36655"/>
    </ligand>
</feature>
<feature type="binding site" evidence="10">
    <location>
        <position position="254"/>
    </location>
    <ligand>
        <name>FMN</name>
        <dbReference type="ChEBI" id="CHEBI:58210"/>
    </ligand>
</feature>
<feature type="binding site" evidence="10">
    <location>
        <begin position="311"/>
        <end position="312"/>
    </location>
    <ligand>
        <name>FMN</name>
        <dbReference type="ChEBI" id="CHEBI:58210"/>
    </ligand>
</feature>
<dbReference type="OrthoDB" id="25826at2759"/>
<dbReference type="PROSITE" id="PS51349">
    <property type="entry name" value="FMN_HYDROXY_ACID_DH_2"/>
    <property type="match status" value="1"/>
</dbReference>
<keyword evidence="4 10" id="KW-0288">FMN</keyword>
<dbReference type="FunFam" id="3.20.20.70:FF:000056">
    <property type="entry name" value="hydroxyacid oxidase 2"/>
    <property type="match status" value="1"/>
</dbReference>
<dbReference type="InterPro" id="IPR012133">
    <property type="entry name" value="Alpha-hydoxy_acid_DH_FMN"/>
</dbReference>
<dbReference type="InterPro" id="IPR008259">
    <property type="entry name" value="FMN_hydac_DH_AS"/>
</dbReference>